<evidence type="ECO:0000256" key="6">
    <source>
        <dbReference type="ARBA" id="ARBA00022989"/>
    </source>
</evidence>
<dbReference type="OrthoDB" id="6339427at2759"/>
<dbReference type="InterPro" id="IPR003663">
    <property type="entry name" value="Sugar/inositol_transpt"/>
</dbReference>
<name>A0A316UT03_9BASI</name>
<keyword evidence="7 10" id="KW-0472">Membrane</keyword>
<dbReference type="AlphaFoldDB" id="A0A316UT03"/>
<evidence type="ECO:0000259" key="11">
    <source>
        <dbReference type="PROSITE" id="PS50850"/>
    </source>
</evidence>
<evidence type="ECO:0000256" key="7">
    <source>
        <dbReference type="ARBA" id="ARBA00023136"/>
    </source>
</evidence>
<feature type="transmembrane region" description="Helical" evidence="10">
    <location>
        <begin position="239"/>
        <end position="261"/>
    </location>
</feature>
<sequence length="684" mass="71924">MSLTSSKDSSPSDLDSIPLQAINNSRHDEGQGMPSNPPDHGEAGMSQMGKHSNGLSAPMNGHDSSAPKQQTMTSHEESGAAYMAEEEGEDDVITAVLPEAAQGILTPYLITSSILAGFSGLLFGWDTGLAAGMLVSIHSDLNGQPLTAGEQEAVVSATTAGAILGSLVAGRAADRFGRKTVILVAALLFLLGSLEQAASQDVRQLVLGRGIVGVAVGGSAMVVPLYLAEVAPTSLRGRIVGMNSLLVTAGQLVAYLVNALLSPLAHSWRWMVLASALPAVVQLIGLAKLDESPRWLVGRGRYVEARRVIKRIYPMASEAEVEGMVDRMESGARGGSRAAMTSDDIDAEPGSSRRAAKPSLRSQWQHLLQSKRALILSCGLQFFQQASGFNALMYYSPRLLSIAGFTANPNSFATLIAVANFGGTVAAMRLVDRPEWGRRRLLMWTTVGMAACLLGLAGAFAMIPNAGDVTDGPTKGTPEPKPSSVFAPPSTPQKGNDTAINAVRAPSSVLDATLTSRATSVPQTGSVVWPILSLLLMILTTLLYALGLGIIPWLVTSESFHGPSRSLGIAISSGCNWTTNLIWSSTYLSLVQVVGGPSVLFVVFAGMAGGCAAFARGRLVELRGVGIEDVGAAFGGSDQRQQQQRRAHQQDEGDGEERAGLLESERRGQMRASDREEATPSNAP</sequence>
<evidence type="ECO:0000256" key="1">
    <source>
        <dbReference type="ARBA" id="ARBA00004651"/>
    </source>
</evidence>
<evidence type="ECO:0000256" key="2">
    <source>
        <dbReference type="ARBA" id="ARBA00010992"/>
    </source>
</evidence>
<feature type="transmembrane region" description="Helical" evidence="10">
    <location>
        <begin position="176"/>
        <end position="194"/>
    </location>
</feature>
<evidence type="ECO:0000256" key="9">
    <source>
        <dbReference type="SAM" id="MobiDB-lite"/>
    </source>
</evidence>
<dbReference type="Pfam" id="PF00083">
    <property type="entry name" value="Sugar_tr"/>
    <property type="match status" value="2"/>
</dbReference>
<feature type="compositionally biased region" description="Polar residues" evidence="9">
    <location>
        <begin position="62"/>
        <end position="73"/>
    </location>
</feature>
<comment type="subcellular location">
    <subcellularLocation>
        <location evidence="1">Cell membrane</location>
        <topology evidence="1">Multi-pass membrane protein</topology>
    </subcellularLocation>
</comment>
<feature type="transmembrane region" description="Helical" evidence="10">
    <location>
        <begin position="594"/>
        <end position="615"/>
    </location>
</feature>
<feature type="transmembrane region" description="Helical" evidence="10">
    <location>
        <begin position="443"/>
        <end position="463"/>
    </location>
</feature>
<organism evidence="12 13">
    <name type="scientific">Jaminaea rosea</name>
    <dbReference type="NCBI Taxonomy" id="1569628"/>
    <lineage>
        <taxon>Eukaryota</taxon>
        <taxon>Fungi</taxon>
        <taxon>Dikarya</taxon>
        <taxon>Basidiomycota</taxon>
        <taxon>Ustilaginomycotina</taxon>
        <taxon>Exobasidiomycetes</taxon>
        <taxon>Microstromatales</taxon>
        <taxon>Microstromatales incertae sedis</taxon>
        <taxon>Jaminaea</taxon>
    </lineage>
</organism>
<dbReference type="Gene3D" id="1.20.1250.20">
    <property type="entry name" value="MFS general substrate transporter like domains"/>
    <property type="match status" value="2"/>
</dbReference>
<dbReference type="EMBL" id="KZ819665">
    <property type="protein sequence ID" value="PWN28417.1"/>
    <property type="molecule type" value="Genomic_DNA"/>
</dbReference>
<dbReference type="GO" id="GO:0022857">
    <property type="term" value="F:transmembrane transporter activity"/>
    <property type="evidence" value="ECO:0007669"/>
    <property type="project" value="InterPro"/>
</dbReference>
<dbReference type="InterPro" id="IPR020846">
    <property type="entry name" value="MFS_dom"/>
</dbReference>
<dbReference type="STRING" id="1569628.A0A316UT03"/>
<evidence type="ECO:0000313" key="12">
    <source>
        <dbReference type="EMBL" id="PWN28417.1"/>
    </source>
</evidence>
<dbReference type="InterPro" id="IPR050814">
    <property type="entry name" value="Myo-inositol_Transporter"/>
</dbReference>
<dbReference type="GeneID" id="37029988"/>
<evidence type="ECO:0000256" key="4">
    <source>
        <dbReference type="ARBA" id="ARBA00022475"/>
    </source>
</evidence>
<accession>A0A316UT03</accession>
<keyword evidence="12" id="KW-0762">Sugar transport</keyword>
<evidence type="ECO:0000256" key="5">
    <source>
        <dbReference type="ARBA" id="ARBA00022692"/>
    </source>
</evidence>
<evidence type="ECO:0000313" key="13">
    <source>
        <dbReference type="Proteomes" id="UP000245884"/>
    </source>
</evidence>
<keyword evidence="3" id="KW-0813">Transport</keyword>
<keyword evidence="4" id="KW-1003">Cell membrane</keyword>
<feature type="region of interest" description="Disordered" evidence="9">
    <location>
        <begin position="470"/>
        <end position="496"/>
    </location>
</feature>
<dbReference type="PROSITE" id="PS50850">
    <property type="entry name" value="MFS"/>
    <property type="match status" value="1"/>
</dbReference>
<dbReference type="PRINTS" id="PR00171">
    <property type="entry name" value="SUGRTRNSPORT"/>
</dbReference>
<dbReference type="GO" id="GO:0005886">
    <property type="term" value="C:plasma membrane"/>
    <property type="evidence" value="ECO:0007669"/>
    <property type="project" value="UniProtKB-SubCell"/>
</dbReference>
<feature type="transmembrane region" description="Helical" evidence="10">
    <location>
        <begin position="527"/>
        <end position="555"/>
    </location>
</feature>
<dbReference type="RefSeq" id="XP_025363029.1">
    <property type="nucleotide sequence ID" value="XM_025508165.1"/>
</dbReference>
<evidence type="ECO:0000256" key="3">
    <source>
        <dbReference type="ARBA" id="ARBA00022448"/>
    </source>
</evidence>
<dbReference type="Proteomes" id="UP000245884">
    <property type="component" value="Unassembled WGS sequence"/>
</dbReference>
<comment type="catalytic activity">
    <reaction evidence="8">
        <text>myo-inositol(out) + H(+)(out) = myo-inositol(in) + H(+)(in)</text>
        <dbReference type="Rhea" id="RHEA:60364"/>
        <dbReference type="ChEBI" id="CHEBI:15378"/>
        <dbReference type="ChEBI" id="CHEBI:17268"/>
    </reaction>
</comment>
<dbReference type="GO" id="GO:0015791">
    <property type="term" value="P:polyol transmembrane transport"/>
    <property type="evidence" value="ECO:0007669"/>
    <property type="project" value="UniProtKB-ARBA"/>
</dbReference>
<dbReference type="InterPro" id="IPR005828">
    <property type="entry name" value="MFS_sugar_transport-like"/>
</dbReference>
<feature type="transmembrane region" description="Helical" evidence="10">
    <location>
        <begin position="206"/>
        <end position="227"/>
    </location>
</feature>
<dbReference type="InterPro" id="IPR036259">
    <property type="entry name" value="MFS_trans_sf"/>
</dbReference>
<dbReference type="PROSITE" id="PS00216">
    <property type="entry name" value="SUGAR_TRANSPORT_1"/>
    <property type="match status" value="1"/>
</dbReference>
<feature type="compositionally biased region" description="Basic and acidic residues" evidence="9">
    <location>
        <begin position="648"/>
        <end position="678"/>
    </location>
</feature>
<feature type="compositionally biased region" description="Low complexity" evidence="9">
    <location>
        <begin position="1"/>
        <end position="19"/>
    </location>
</feature>
<feature type="region of interest" description="Disordered" evidence="9">
    <location>
        <begin position="332"/>
        <end position="358"/>
    </location>
</feature>
<evidence type="ECO:0000256" key="8">
    <source>
        <dbReference type="ARBA" id="ARBA00049119"/>
    </source>
</evidence>
<gene>
    <name evidence="12" type="ORF">BDZ90DRAFT_259459</name>
</gene>
<proteinExistence type="inferred from homology"/>
<keyword evidence="5 10" id="KW-0812">Transmembrane</keyword>
<feature type="transmembrane region" description="Helical" evidence="10">
    <location>
        <begin position="567"/>
        <end position="588"/>
    </location>
</feature>
<comment type="similarity">
    <text evidence="2">Belongs to the major facilitator superfamily. Sugar transporter (TC 2.A.1.1) family.</text>
</comment>
<feature type="region of interest" description="Disordered" evidence="9">
    <location>
        <begin position="1"/>
        <end position="87"/>
    </location>
</feature>
<dbReference type="PANTHER" id="PTHR48020:SF12">
    <property type="entry name" value="PROTON MYO-INOSITOL COTRANSPORTER"/>
    <property type="match status" value="1"/>
</dbReference>
<dbReference type="PROSITE" id="PS00217">
    <property type="entry name" value="SUGAR_TRANSPORT_2"/>
    <property type="match status" value="1"/>
</dbReference>
<feature type="region of interest" description="Disordered" evidence="9">
    <location>
        <begin position="636"/>
        <end position="684"/>
    </location>
</feature>
<dbReference type="PANTHER" id="PTHR48020">
    <property type="entry name" value="PROTON MYO-INOSITOL COTRANSPORTER"/>
    <property type="match status" value="1"/>
</dbReference>
<keyword evidence="13" id="KW-1185">Reference proteome</keyword>
<dbReference type="SUPFAM" id="SSF103473">
    <property type="entry name" value="MFS general substrate transporter"/>
    <property type="match status" value="1"/>
</dbReference>
<feature type="domain" description="Major facilitator superfamily (MFS) profile" evidence="11">
    <location>
        <begin position="112"/>
        <end position="623"/>
    </location>
</feature>
<protein>
    <submittedName>
        <fullName evidence="12">Sugar transporter</fullName>
    </submittedName>
</protein>
<dbReference type="GO" id="GO:0015798">
    <property type="term" value="P:myo-inositol transport"/>
    <property type="evidence" value="ECO:0007669"/>
    <property type="project" value="UniProtKB-ARBA"/>
</dbReference>
<evidence type="ECO:0000256" key="10">
    <source>
        <dbReference type="SAM" id="Phobius"/>
    </source>
</evidence>
<keyword evidence="6 10" id="KW-1133">Transmembrane helix</keyword>
<dbReference type="InterPro" id="IPR005829">
    <property type="entry name" value="Sugar_transporter_CS"/>
</dbReference>
<dbReference type="NCBIfam" id="TIGR00879">
    <property type="entry name" value="SP"/>
    <property type="match status" value="1"/>
</dbReference>
<reference evidence="12 13" key="1">
    <citation type="journal article" date="2018" name="Mol. Biol. Evol.">
        <title>Broad Genomic Sampling Reveals a Smut Pathogenic Ancestry of the Fungal Clade Ustilaginomycotina.</title>
        <authorList>
            <person name="Kijpornyongpan T."/>
            <person name="Mondo S.J."/>
            <person name="Barry K."/>
            <person name="Sandor L."/>
            <person name="Lee J."/>
            <person name="Lipzen A."/>
            <person name="Pangilinan J."/>
            <person name="LaButti K."/>
            <person name="Hainaut M."/>
            <person name="Henrissat B."/>
            <person name="Grigoriev I.V."/>
            <person name="Spatafora J.W."/>
            <person name="Aime M.C."/>
        </authorList>
    </citation>
    <scope>NUCLEOTIDE SEQUENCE [LARGE SCALE GENOMIC DNA]</scope>
    <source>
        <strain evidence="12 13">MCA 5214</strain>
    </source>
</reference>